<dbReference type="Proteomes" id="UP000836597">
    <property type="component" value="Chromosome"/>
</dbReference>
<protein>
    <submittedName>
        <fullName evidence="1">Uncharacterized protein</fullName>
    </submittedName>
</protein>
<keyword evidence="3" id="KW-1185">Reference proteome</keyword>
<evidence type="ECO:0000313" key="3">
    <source>
        <dbReference type="Proteomes" id="UP001071230"/>
    </source>
</evidence>
<accession>A0A8S0W370</accession>
<evidence type="ECO:0000313" key="2">
    <source>
        <dbReference type="EMBL" id="CEJ07184.1"/>
    </source>
</evidence>
<dbReference type="KEGG" id="aacx:DEACI_2034"/>
<dbReference type="EMBL" id="LR746496">
    <property type="protein sequence ID" value="CAA7601368.1"/>
    <property type="molecule type" value="Genomic_DNA"/>
</dbReference>
<reference evidence="2" key="1">
    <citation type="submission" date="2014-11" db="EMBL/GenBank/DDBJ databases">
        <authorList>
            <person name="Hornung B.V."/>
        </authorList>
    </citation>
    <scope>NUCLEOTIDE SEQUENCE</scope>
    <source>
        <strain evidence="2">INE</strain>
    </source>
</reference>
<proteinExistence type="predicted"/>
<organism evidence="1">
    <name type="scientific">Acididesulfobacillus acetoxydans</name>
    <dbReference type="NCBI Taxonomy" id="1561005"/>
    <lineage>
        <taxon>Bacteria</taxon>
        <taxon>Bacillati</taxon>
        <taxon>Bacillota</taxon>
        <taxon>Clostridia</taxon>
        <taxon>Eubacteriales</taxon>
        <taxon>Peptococcaceae</taxon>
        <taxon>Acididesulfobacillus</taxon>
    </lineage>
</organism>
<reference evidence="1" key="2">
    <citation type="submission" date="2020-01" db="EMBL/GenBank/DDBJ databases">
        <authorList>
            <person name="Hornung B."/>
        </authorList>
    </citation>
    <scope>NUCLEOTIDE SEQUENCE</scope>
    <source>
        <strain evidence="1">PacBioINE</strain>
    </source>
</reference>
<evidence type="ECO:0000313" key="1">
    <source>
        <dbReference type="EMBL" id="CAA7601368.1"/>
    </source>
</evidence>
<sequence length="254" mass="29343">MKVSDIDGINLPYVYPYCNLWNAQKAKNIAQDIDACPYCLAIHSLEYQSMAPIFCWDLELPENWQVPEWESARLVLKQVPQPVLRCCQCGTLIKVIPSFLVQGTKLTLSALIFVALAYEASELTWRELPQKFCDPVNRMAHSTLYKAVQALGRFIHSDAEFRKLCEEHLPAVKTIPGWPIPHWPPPKSIYTHTVIREKGVRLLLRFLWPYQPHIPEILGYFLSALERLFVNSKKQIPMLYPKEGRKKDRVLNTA</sequence>
<name>A0A8S0W370_9FIRM</name>
<dbReference type="Proteomes" id="UP001071230">
    <property type="component" value="Unassembled WGS sequence"/>
</dbReference>
<dbReference type="AlphaFoldDB" id="A0A8S0W370"/>
<gene>
    <name evidence="2" type="ORF">DEACI_1642</name>
    <name evidence="1" type="ORF">DEACI_2034</name>
</gene>
<dbReference type="EMBL" id="CDGJ01000043">
    <property type="protein sequence ID" value="CEJ07184.1"/>
    <property type="molecule type" value="Genomic_DNA"/>
</dbReference>